<dbReference type="RefSeq" id="WP_039490355.1">
    <property type="nucleotide sequence ID" value="NZ_JASGWX010000012.1"/>
</dbReference>
<dbReference type="Gene3D" id="3.40.50.300">
    <property type="entry name" value="P-loop containing nucleotide triphosphate hydrolases"/>
    <property type="match status" value="1"/>
</dbReference>
<dbReference type="PANTHER" id="PTHR12788">
    <property type="entry name" value="PROTEIN-TYROSINE SULFOTRANSFERASE 2"/>
    <property type="match status" value="1"/>
</dbReference>
<dbReference type="Gene3D" id="1.25.40.10">
    <property type="entry name" value="Tetratricopeptide repeat domain"/>
    <property type="match status" value="2"/>
</dbReference>
<dbReference type="SMART" id="SM00028">
    <property type="entry name" value="TPR"/>
    <property type="match status" value="3"/>
</dbReference>
<protein>
    <submittedName>
        <fullName evidence="3">Sulfotransferase</fullName>
    </submittedName>
</protein>
<evidence type="ECO:0000256" key="2">
    <source>
        <dbReference type="PROSITE-ProRule" id="PRU00339"/>
    </source>
</evidence>
<dbReference type="SUPFAM" id="SSF48452">
    <property type="entry name" value="TPR-like"/>
    <property type="match status" value="1"/>
</dbReference>
<evidence type="ECO:0000313" key="3">
    <source>
        <dbReference type="EMBL" id="MDP4485285.1"/>
    </source>
</evidence>
<proteinExistence type="predicted"/>
<dbReference type="PROSITE" id="PS50005">
    <property type="entry name" value="TPR"/>
    <property type="match status" value="1"/>
</dbReference>
<evidence type="ECO:0000313" key="4">
    <source>
        <dbReference type="Proteomes" id="UP001242314"/>
    </source>
</evidence>
<dbReference type="InterPro" id="IPR026634">
    <property type="entry name" value="TPST-like"/>
</dbReference>
<reference evidence="3 4" key="1">
    <citation type="submission" date="2023-04" db="EMBL/GenBank/DDBJ databases">
        <title>Novel Pseudoalteromonas species isolated from Pacific coral.</title>
        <authorList>
            <person name="Videau P."/>
            <person name="Shlafstein M.D."/>
            <person name="Oline D.K."/>
            <person name="Strangman W.K."/>
            <person name="Hahnke R.L."/>
            <person name="Saw J.H."/>
            <person name="Ushijima B."/>
        </authorList>
    </citation>
    <scope>NUCLEOTIDE SEQUENCE [LARGE SCALE GENOMIC DNA]</scope>
    <source>
        <strain evidence="3 4">LMG 14908</strain>
    </source>
</reference>
<keyword evidence="2" id="KW-0802">TPR repeat</keyword>
<dbReference type="SUPFAM" id="SSF52540">
    <property type="entry name" value="P-loop containing nucleoside triphosphate hydrolases"/>
    <property type="match status" value="1"/>
</dbReference>
<gene>
    <name evidence="3" type="ORF">QDH73_14830</name>
</gene>
<dbReference type="InterPro" id="IPR019734">
    <property type="entry name" value="TPR_rpt"/>
</dbReference>
<accession>A0ABT9GHB0</accession>
<feature type="repeat" description="TPR" evidence="2">
    <location>
        <begin position="39"/>
        <end position="72"/>
    </location>
</feature>
<keyword evidence="1" id="KW-0808">Transferase</keyword>
<dbReference type="Pfam" id="PF13469">
    <property type="entry name" value="Sulfotransfer_3"/>
    <property type="match status" value="1"/>
</dbReference>
<organism evidence="3 4">
    <name type="scientific">Pseudoalteromonas distincta</name>
    <dbReference type="NCBI Taxonomy" id="77608"/>
    <lineage>
        <taxon>Bacteria</taxon>
        <taxon>Pseudomonadati</taxon>
        <taxon>Pseudomonadota</taxon>
        <taxon>Gammaproteobacteria</taxon>
        <taxon>Alteromonadales</taxon>
        <taxon>Pseudoalteromonadaceae</taxon>
        <taxon>Pseudoalteromonas</taxon>
    </lineage>
</organism>
<keyword evidence="4" id="KW-1185">Reference proteome</keyword>
<name>A0ABT9GHB0_9GAMM</name>
<evidence type="ECO:0000256" key="1">
    <source>
        <dbReference type="ARBA" id="ARBA00022679"/>
    </source>
</evidence>
<dbReference type="PANTHER" id="PTHR12788:SF10">
    <property type="entry name" value="PROTEIN-TYROSINE SULFOTRANSFERASE"/>
    <property type="match status" value="1"/>
</dbReference>
<dbReference type="InterPro" id="IPR027417">
    <property type="entry name" value="P-loop_NTPase"/>
</dbReference>
<dbReference type="Proteomes" id="UP001242314">
    <property type="component" value="Unassembled WGS sequence"/>
</dbReference>
<comment type="caution">
    <text evidence="3">The sequence shown here is derived from an EMBL/GenBank/DDBJ whole genome shotgun (WGS) entry which is preliminary data.</text>
</comment>
<dbReference type="EMBL" id="JASGWX010000012">
    <property type="protein sequence ID" value="MDP4485285.1"/>
    <property type="molecule type" value="Genomic_DNA"/>
</dbReference>
<dbReference type="Pfam" id="PF13181">
    <property type="entry name" value="TPR_8"/>
    <property type="match status" value="1"/>
</dbReference>
<dbReference type="InterPro" id="IPR011990">
    <property type="entry name" value="TPR-like_helical_dom_sf"/>
</dbReference>
<sequence>MLVDYNKQYKNAVGAFNNKDLQTAHALSVSIIKQQPTYTDAYYLLALINIQIHQYNKAAELLKNAISIKDTAKYRIELARTYALLGISDAVVAIGNTVDPEQLVSAAELDKLGVTFSLVGLHQKALRCFKLAIKKNTTPELLYNFAVSAKFCGKLDDAYKALSQVLNVKPDYYQAHFAISELTKDEAIQAHIKALNAQLAIENQSIEAIMHLSHALAKEYDKTKDYTASIQTLISAKNKRALQSPYERKLDLTLFENLHQMLQDRLPASDVQSHRPIFVVGMPRSGTTLVERILSGHSEVASGGELEDFGVLLKRASKASGSSVLDPIIFTSTQDIDFTTLAQAYLSRTAHIGDNKGRFVDKLPFNFFYLPFIRSAFPNAKIICLVRNPLDTCIGNFRQLFSLNNPHYKYTQNLTDCGWFYQQFLTWVTAWEKYDNQFTKIVNYEQLTKDPDNEVRALLKFCDLQWEPNCVSIQSNDAPVSTASKMQVREPINQSSIGRWQRYRPYTSEIEALFPESVRDLS</sequence>